<accession>A0AAE0H0B7</accession>
<protein>
    <submittedName>
        <fullName evidence="3">Uncharacterized protein</fullName>
    </submittedName>
</protein>
<feature type="coiled-coil region" evidence="1">
    <location>
        <begin position="1951"/>
        <end position="1980"/>
    </location>
</feature>
<name>A0AAE0H0B7_9CHLO</name>
<dbReference type="EMBL" id="LGRX02000775">
    <property type="protein sequence ID" value="KAK3287647.1"/>
    <property type="molecule type" value="Genomic_DNA"/>
</dbReference>
<evidence type="ECO:0000313" key="4">
    <source>
        <dbReference type="Proteomes" id="UP001190700"/>
    </source>
</evidence>
<dbReference type="InterPro" id="IPR036890">
    <property type="entry name" value="HATPase_C_sf"/>
</dbReference>
<evidence type="ECO:0000256" key="1">
    <source>
        <dbReference type="SAM" id="Coils"/>
    </source>
</evidence>
<dbReference type="PANTHER" id="PTHR22640:SF2">
    <property type="entry name" value="STRUCTURAL MAINTENANCE OF CHROMOSOMES FLEXIBLE HINGE DOMAIN-CONTAINING PROTEIN 1"/>
    <property type="match status" value="1"/>
</dbReference>
<dbReference type="Proteomes" id="UP001190700">
    <property type="component" value="Unassembled WGS sequence"/>
</dbReference>
<dbReference type="GO" id="GO:0006302">
    <property type="term" value="P:double-strand break repair"/>
    <property type="evidence" value="ECO:0007669"/>
    <property type="project" value="InterPro"/>
</dbReference>
<gene>
    <name evidence="3" type="ORF">CYMTET_4847</name>
</gene>
<feature type="region of interest" description="Disordered" evidence="2">
    <location>
        <begin position="2323"/>
        <end position="2351"/>
    </location>
</feature>
<keyword evidence="1" id="KW-0175">Coiled coil</keyword>
<proteinExistence type="predicted"/>
<feature type="compositionally biased region" description="Basic and acidic residues" evidence="2">
    <location>
        <begin position="2323"/>
        <end position="2332"/>
    </location>
</feature>
<reference evidence="3 4" key="1">
    <citation type="journal article" date="2015" name="Genome Biol. Evol.">
        <title>Comparative Genomics of a Bacterivorous Green Alga Reveals Evolutionary Causalities and Consequences of Phago-Mixotrophic Mode of Nutrition.</title>
        <authorList>
            <person name="Burns J.A."/>
            <person name="Paasch A."/>
            <person name="Narechania A."/>
            <person name="Kim E."/>
        </authorList>
    </citation>
    <scope>NUCLEOTIDE SEQUENCE [LARGE SCALE GENOMIC DNA]</scope>
    <source>
        <strain evidence="3 4">PLY_AMNH</strain>
    </source>
</reference>
<sequence length="2351" mass="259106">MVYQDQDRTRRCAPHISAVAAESITHTRKTAVCEIMDNAIQASQYSENPLVETSFHVVEGELTVFRCKDNGFGMGENDIARWAKYGGRLPPRQCPEQWTRHQKPAKEERAMEPPFCTRNMGRYSIGAKQACLSLANVENGETLVESLSIDSTTVSTLRFNYRDIASSSDPTWNLQGQQRMPTFAEVPRPREGCSCQDKEQRNECKACMEAIKNTSFTVVEVTGLKERHSGNFDVNKMKRELKDMYFHYIENEDDRVTITVSDHLDRPGQCLTEMVDDSLSKTIFAWQRVDHGDCQRCKDCATCCFELEVEIHAHRPADLQPTSEETGTESGATAGARPCYCGLPKCNAVVSASIRCMYLPSDLQDEQGDETRKHVERLVVECATDDEKAEHADPFPAMWRTRVEREGRFLPSDPLNTGQAYIKGLTEPDRQKPGPYHRVRTVIHTHNTVADGKKAALADDQHNRILKNLGYPKSWKGSQTTDPSVLVLRKKRPDDVYGKLRQIHSQLPSPGSGSAAPRGKARQRVVADDEGHERFDAKQARQLFKFWVNHMHTSCDTDIRIDERDLVGIVLPANMDEAMQEAVDRDIRLAQPPLGDPGKGFLLDVLQGIHLGSNYWNVTCSEPVTHDGAQDAPGVALDSPRPTRRARKTTAGGPLRIEVKRGDHKGHYTVTHFVLLRTGADDYVPEVQSHDACRLLAWSMEAEMEAEMAYRARQERDAALGPCTVERGFLTLNRGKLLSAKDSLLTWQPSPARWSCKVMGEAEWQAVMKRKEEELPAGIQWFLYTSPSSGDADTHGAAPVTADDTRGPRLIHEQWNTVVIATRHGQTPLAEARYEARGSALWEALRRRNVQSDERSSLYLRDPKQKVRLSVRVPRGAPSLEPIEIKVRDKGTRGQFAGHYSFQTPRLVHPGQYVVRVELSHQTANEEAGPSSQAAARPHPEVKALEFRYTVESEAKLHPDWVACVHPGDCRGARCAQLQKTSHQLVQLGEDRLPSVHIAQRDPDFGAVPFPTHARGGSAAKYQLSRELVAVEGEEDGWRLKLPNVPGVLRSGGGELLLPGDRVHPVEREGKLPSGQDSAAPSDVQLRVRLVNLSPREAQEVEGTDYCVELPIRLAPGLVTELRPMIMDDQVTEIKAPPLPQGGTLWTLGRMPSHGRPLGLRVHVLDRWGNRTRQGLRVAGRGSVLTVELKGLGFNAGVEGSHKDMPVDETGTLDLAALVVHRRADRRVELNVKLSPSEPRPLLTLKGELPKYELALMEAPLEGGPWQRLLRQPPLTLRGVAGSVLTFNGRHLAAAVVTMPAGEIDEDVPETHLSVEIAGLQGGPVQLPLQRGRCRLPEDDPRLCLPDEIGRRTVRLSVERLGIQASFPGLQVLVGAGAAARVEPHRVACHSQPMEDGWGVAELKFKAFDVRDHRTQLWSVASLGRGAERAGHLEVREPLEDLHATTTLPPTPTSIQLFSTDIRPEGDALAGLKVRLSGPPRSVKLVLCHVADGGAVTNLCSKDGAAGSHWTVAFSSGPAVTGTLRIGGFDGGTGGEAAAEVADCTSLSEVTLELKDGRGFPACDWEGATVALQARVDPARAAHTEPALKLPPGRHEVAAKVQKGVAHFVGVVVDLLGAELRLAGHSADVLLLTSIATRTRERREGDPQVLRTELRIRVRPSNAVPRTLEVFVEESAAGLRQLAPHGELRAGCRESGAEPMLQTLWCKVSLEGGREAAGEDEVAALWRDAAPQLKLHREAGAGRRAEQEVIATAEAAPDGPPGGTVVEAGAPPCMWFRLQGVCWDTVARKYEVEFCCGRSQFTRTPAPLLQAVVCVEAGPPSHLHLHEQYPPLEMVPDGEVLRSTDPRLTQWTVAVRDAHGNPAKPRGGAKWNIRLVLLTPGAPSRPAAAVLGLARVNDRGEAELLCAALQVPEGTHPQKYQLGAELVDAAGHVQLSSAFAEAGPRVQVVDRNAMAQELEAARREAEIERARQIEERALREALGEAQQSLQRRQVDLRNAQDCIQKCNTQLECAQLAESATMQFEALGRNHDEYPQLTDSWHVRAYREAVENTDPAYSSLYVCMVREKLYTEQEDVGRAVVAYLGPSVLKVIVRGAADVPLLKAPLCGAAQRLNVDLHYQALDRCRRWRGAVDTKHPQKPLVGLTAPNAPDPGTAGFLGFAVNLMRLDSRETDLRKTLMYHLLGDAMVFENTEASNRYVQSLPQNERHPVLLTVGRKEADRWTAPDVNRGGGQGVIMGRGQGAQAMKDFGLASWNWSNWAAPTTSLLDPRACTAWQHMRQWETAGGMLVEECERRISDETRRIQTYASEVVAAEQKLRETQKKLNAIERKTESVEQGGQEVDNNGRRTRSRQ</sequence>
<comment type="caution">
    <text evidence="3">The sequence shown here is derived from an EMBL/GenBank/DDBJ whole genome shotgun (WGS) entry which is preliminary data.</text>
</comment>
<feature type="region of interest" description="Disordered" evidence="2">
    <location>
        <begin position="504"/>
        <end position="524"/>
    </location>
</feature>
<dbReference type="InterPro" id="IPR038892">
    <property type="entry name" value="SMCHD1"/>
</dbReference>
<keyword evidence="4" id="KW-1185">Reference proteome</keyword>
<evidence type="ECO:0000313" key="3">
    <source>
        <dbReference type="EMBL" id="KAK3287647.1"/>
    </source>
</evidence>
<evidence type="ECO:0000256" key="2">
    <source>
        <dbReference type="SAM" id="MobiDB-lite"/>
    </source>
</evidence>
<organism evidence="3 4">
    <name type="scientific">Cymbomonas tetramitiformis</name>
    <dbReference type="NCBI Taxonomy" id="36881"/>
    <lineage>
        <taxon>Eukaryota</taxon>
        <taxon>Viridiplantae</taxon>
        <taxon>Chlorophyta</taxon>
        <taxon>Pyramimonadophyceae</taxon>
        <taxon>Pyramimonadales</taxon>
        <taxon>Pyramimonadaceae</taxon>
        <taxon>Cymbomonas</taxon>
    </lineage>
</organism>
<dbReference type="SUPFAM" id="SSF55874">
    <property type="entry name" value="ATPase domain of HSP90 chaperone/DNA topoisomerase II/histidine kinase"/>
    <property type="match status" value="1"/>
</dbReference>
<dbReference type="PANTHER" id="PTHR22640">
    <property type="entry name" value="STRUCTURAL MAINTENANCE OF CHROMOSOMES FLEXIBLE HINGE DOMAIN-CONTAINING PROTEIN 1"/>
    <property type="match status" value="1"/>
</dbReference>